<feature type="domain" description="DUF4859" evidence="2">
    <location>
        <begin position="240"/>
        <end position="343"/>
    </location>
</feature>
<dbReference type="RefSeq" id="WP_087251695.1">
    <property type="nucleotide sequence ID" value="NZ_JACSPP010000053.1"/>
</dbReference>
<keyword evidence="4" id="KW-1185">Reference proteome</keyword>
<feature type="domain" description="DUF4859" evidence="2">
    <location>
        <begin position="384"/>
        <end position="491"/>
    </location>
</feature>
<accession>A0ABR8YBL5</accession>
<proteinExistence type="predicted"/>
<name>A0ABR8YBL5_9BACT</name>
<dbReference type="InterPro" id="IPR032339">
    <property type="entry name" value="DUF4859"/>
</dbReference>
<dbReference type="PROSITE" id="PS51257">
    <property type="entry name" value="PROKAR_LIPOPROTEIN"/>
    <property type="match status" value="1"/>
</dbReference>
<evidence type="ECO:0000256" key="1">
    <source>
        <dbReference type="SAM" id="SignalP"/>
    </source>
</evidence>
<evidence type="ECO:0000313" key="4">
    <source>
        <dbReference type="Proteomes" id="UP000620874"/>
    </source>
</evidence>
<dbReference type="Proteomes" id="UP000620874">
    <property type="component" value="Unassembled WGS sequence"/>
</dbReference>
<evidence type="ECO:0000259" key="2">
    <source>
        <dbReference type="Pfam" id="PF16151"/>
    </source>
</evidence>
<feature type="domain" description="DUF4859" evidence="2">
    <location>
        <begin position="76"/>
        <end position="204"/>
    </location>
</feature>
<dbReference type="Pfam" id="PF16151">
    <property type="entry name" value="DUF4859"/>
    <property type="match status" value="3"/>
</dbReference>
<reference evidence="3 4" key="1">
    <citation type="submission" date="2020-08" db="EMBL/GenBank/DDBJ databases">
        <title>A Genomic Blueprint of the Chicken Gut Microbiome.</title>
        <authorList>
            <person name="Gilroy R."/>
            <person name="Ravi A."/>
            <person name="Getino M."/>
            <person name="Pursley I."/>
            <person name="Horton D.L."/>
            <person name="Alikhan N.-F."/>
            <person name="Baker D."/>
            <person name="Gharbi K."/>
            <person name="Hall N."/>
            <person name="Watson M."/>
            <person name="Adriaenssens E.M."/>
            <person name="Foster-Nyarko E."/>
            <person name="Jarju S."/>
            <person name="Secka A."/>
            <person name="Antonio M."/>
            <person name="Oren A."/>
            <person name="Chaudhuri R."/>
            <person name="La Ragione R.M."/>
            <person name="Hildebrand F."/>
            <person name="Pallen M.J."/>
        </authorList>
    </citation>
    <scope>NUCLEOTIDE SEQUENCE [LARGE SCALE GENOMIC DNA]</scope>
    <source>
        <strain evidence="3 4">Sa1CVN1</strain>
    </source>
</reference>
<protein>
    <submittedName>
        <fullName evidence="3">DUF4859 domain-containing protein</fullName>
    </submittedName>
</protein>
<feature type="signal peptide" evidence="1">
    <location>
        <begin position="1"/>
        <end position="21"/>
    </location>
</feature>
<comment type="caution">
    <text evidence="3">The sequence shown here is derived from an EMBL/GenBank/DDBJ whole genome shotgun (WGS) entry which is preliminary data.</text>
</comment>
<sequence length="509" mass="56178">MKRLYYIFLLPAFLFLTGVTACGDYDMDEITGLHILTDDEMEEIRRQDSIAEALRQQINADLILEYTVTDYFATTYTTQRLDIDIAAIAECFGLTEEEVLAGINQDTGAPTINGFAIQASTHQDYTLNRSTTNGVWGHWFDNNGDAGTWNDLSALGTLSFYCEWQGFPDDEDENNYFNIGQNPNTFTTPQEWTVYECLSYEDKRVAVAITYILTERGDVTAEIANTQQLTLDMNPASTYDMVNVKFDPDQVTAALGIASMDEIEGYLGVQADGSYAQETNAGTNGFWYDADGGANAYSENSRVYTSYGGDGWPVDEIGIGQYPGNCAVGDSYTVKYGFLANNKIAMMEITVNIVAYQDPETAPEGEPEELTIDVNLQKNYTNDFAPVQVDVRETLRQAFKMTTYQIHSARVSGDLKIYCQTETAEEPEYTADVPGYWLAADGSSAAYADGLCWVSLGTSETELYLYGGNHPENVSPTAGTTLTTTYIITCNGGKVTVNINFQVDPEAAE</sequence>
<keyword evidence="1" id="KW-0732">Signal</keyword>
<dbReference type="EMBL" id="JACSPP010000053">
    <property type="protein sequence ID" value="MBD8041486.1"/>
    <property type="molecule type" value="Genomic_DNA"/>
</dbReference>
<gene>
    <name evidence="3" type="ORF">H9625_13755</name>
</gene>
<feature type="chain" id="PRO_5046383802" evidence="1">
    <location>
        <begin position="22"/>
        <end position="509"/>
    </location>
</feature>
<organism evidence="3 4">
    <name type="scientific">Phocaeicola intestinalis</name>
    <dbReference type="NCBI Taxonomy" id="2762212"/>
    <lineage>
        <taxon>Bacteria</taxon>
        <taxon>Pseudomonadati</taxon>
        <taxon>Bacteroidota</taxon>
        <taxon>Bacteroidia</taxon>
        <taxon>Bacteroidales</taxon>
        <taxon>Bacteroidaceae</taxon>
        <taxon>Phocaeicola</taxon>
    </lineage>
</organism>
<evidence type="ECO:0000313" key="3">
    <source>
        <dbReference type="EMBL" id="MBD8041486.1"/>
    </source>
</evidence>